<protein>
    <submittedName>
        <fullName evidence="15">Xanthine dehydrogenase molybdopterin binding subunit</fullName>
        <ecNumber evidence="15">1.17.1.4</ecNumber>
    </submittedName>
</protein>
<feature type="domain" description="Aldehyde oxidase/xanthine dehydrogenase a/b hammerhead" evidence="14">
    <location>
        <begin position="33"/>
        <end position="140"/>
    </location>
</feature>
<evidence type="ECO:0000256" key="2">
    <source>
        <dbReference type="ARBA" id="ARBA00001974"/>
    </source>
</evidence>
<evidence type="ECO:0000256" key="7">
    <source>
        <dbReference type="ARBA" id="ARBA00022723"/>
    </source>
</evidence>
<dbReference type="Pfam" id="PF02738">
    <property type="entry name" value="MoCoBD_1"/>
    <property type="match status" value="1"/>
</dbReference>
<keyword evidence="6" id="KW-0001">2Fe-2S</keyword>
<dbReference type="PANTHER" id="PTHR11908">
    <property type="entry name" value="XANTHINE DEHYDROGENASE"/>
    <property type="match status" value="1"/>
</dbReference>
<dbReference type="AlphaFoldDB" id="A0A520S0I6"/>
<comment type="cofactor">
    <cofactor evidence="13">
        <name>Mo-molybdopterin cytosine dinucleotide</name>
        <dbReference type="ChEBI" id="CHEBI:71308"/>
    </cofactor>
</comment>
<evidence type="ECO:0000256" key="9">
    <source>
        <dbReference type="ARBA" id="ARBA00023002"/>
    </source>
</evidence>
<comment type="cofactor">
    <cofactor evidence="1">
        <name>Mo-molybdopterin</name>
        <dbReference type="ChEBI" id="CHEBI:71302"/>
    </cofactor>
</comment>
<keyword evidence="4" id="KW-0500">Molybdenum</keyword>
<dbReference type="InterPro" id="IPR014309">
    <property type="entry name" value="Xanthine_DH_Mopterin-bd_su"/>
</dbReference>
<dbReference type="SMART" id="SM01008">
    <property type="entry name" value="Ald_Xan_dh_C"/>
    <property type="match status" value="1"/>
</dbReference>
<dbReference type="SUPFAM" id="SSF56003">
    <property type="entry name" value="Molybdenum cofactor-binding domain"/>
    <property type="match status" value="1"/>
</dbReference>
<dbReference type="EMBL" id="SHAG01000020">
    <property type="protein sequence ID" value="RZO75986.1"/>
    <property type="molecule type" value="Genomic_DNA"/>
</dbReference>
<comment type="similarity">
    <text evidence="3">Belongs to the xanthine dehydrogenase family.</text>
</comment>
<dbReference type="GO" id="GO:0051537">
    <property type="term" value="F:2 iron, 2 sulfur cluster binding"/>
    <property type="evidence" value="ECO:0007669"/>
    <property type="project" value="UniProtKB-KW"/>
</dbReference>
<evidence type="ECO:0000259" key="14">
    <source>
        <dbReference type="SMART" id="SM01008"/>
    </source>
</evidence>
<dbReference type="Pfam" id="PF01315">
    <property type="entry name" value="Ald_Xan_dh_C"/>
    <property type="match status" value="1"/>
</dbReference>
<comment type="cofactor">
    <cofactor evidence="12">
        <name>[2Fe-2S] cluster</name>
        <dbReference type="ChEBI" id="CHEBI:190135"/>
    </cofactor>
</comment>
<dbReference type="Gene3D" id="3.90.1170.50">
    <property type="entry name" value="Aldehyde oxidase/xanthine dehydrogenase, a/b hammerhead"/>
    <property type="match status" value="1"/>
</dbReference>
<evidence type="ECO:0000313" key="16">
    <source>
        <dbReference type="Proteomes" id="UP000316199"/>
    </source>
</evidence>
<evidence type="ECO:0000256" key="10">
    <source>
        <dbReference type="ARBA" id="ARBA00023004"/>
    </source>
</evidence>
<dbReference type="InterPro" id="IPR046867">
    <property type="entry name" value="AldOxase/xan_DH_MoCoBD2"/>
</dbReference>
<evidence type="ECO:0000256" key="1">
    <source>
        <dbReference type="ARBA" id="ARBA00001924"/>
    </source>
</evidence>
<dbReference type="EC" id="1.17.1.4" evidence="15"/>
<organism evidence="15 16">
    <name type="scientific">OM182 bacterium</name>
    <dbReference type="NCBI Taxonomy" id="2510334"/>
    <lineage>
        <taxon>Bacteria</taxon>
        <taxon>Pseudomonadati</taxon>
        <taxon>Pseudomonadota</taxon>
        <taxon>Gammaproteobacteria</taxon>
        <taxon>OMG group</taxon>
        <taxon>OM182 clade</taxon>
    </lineage>
</organism>
<evidence type="ECO:0000256" key="5">
    <source>
        <dbReference type="ARBA" id="ARBA00022630"/>
    </source>
</evidence>
<dbReference type="SUPFAM" id="SSF54665">
    <property type="entry name" value="CO dehydrogenase molybdoprotein N-domain-like"/>
    <property type="match status" value="1"/>
</dbReference>
<sequence>MLLKDSSLEVEPKIIQGHAGTAIPHESAHLHVTGQACYTDDINMPSNTLFAYAGLSHASHATIKSLDLDAVRSAHGVVSVITADDIPGLKDIGPVIPGDPLITKSSVEFYGQVLFAVAATSQSDARRAARLARVEYDLLPADLDIEAGRKANSYVSPMHCQQKGNVDFAIDNAPFSLEGKFASGGQEQMYLEGQVSIAIPEENGNMLIHTSSQNPSEGQKLVAKVLGIDYSKVTVQVRRMGGAFGGKETHANQWACLAAVFAQKTKRPVRLRLARADDFSSTGKRHPFESQYRVGFDKEGRIRGLDVDLYGGCGMSADLSNAIVDRAMFHIDNCYYLPAVRVRGYRVKTHTVSNTAFRGFGGPQGILAIENIIEQIATATGIDPLKVRERNFYTDEGNRNRTHYAQTIEQHIIEPLVTRLTETSDYYERRKDIRKFNVDNDVLKRGISLTPVKFGISFTMQHMNQAGALLHIYTDGSIQLNHGGTEMGQGLYTKVAQIVAREFSVDLSRITCTATRTDKVPNTSPTAASSGSDLNGMAARDAATKLKKRLCDFAEKHFSTPRSSISFNNGQIIVGKEKYPFEDIIKLAYHHRVSLSATGYYRTPKIYYDRETATGRPFFYFAYGAAVAETIIDTLSGEYRILRVDICQDVGQSLNPAIDIGQIEGGFVQGMGWLTTEELKWEQTGRLASHGPATYKIPAVGDTPSEFNVELFPNSPNTEATIFHSKAVGEPPLVLGISAWTAIRDAIASIAEYRVSPILDAPATPEQVLAACDHLRSSRAL</sequence>
<dbReference type="Pfam" id="PF20256">
    <property type="entry name" value="MoCoBD_2"/>
    <property type="match status" value="1"/>
</dbReference>
<evidence type="ECO:0000256" key="13">
    <source>
        <dbReference type="ARBA" id="ARBA00053029"/>
    </source>
</evidence>
<evidence type="ECO:0000256" key="11">
    <source>
        <dbReference type="ARBA" id="ARBA00023014"/>
    </source>
</evidence>
<keyword evidence="8" id="KW-0274">FAD</keyword>
<comment type="cofactor">
    <cofactor evidence="2">
        <name>FAD</name>
        <dbReference type="ChEBI" id="CHEBI:57692"/>
    </cofactor>
</comment>
<proteinExistence type="inferred from homology"/>
<dbReference type="InterPro" id="IPR036856">
    <property type="entry name" value="Ald_Oxase/Xan_DH_a/b_sf"/>
</dbReference>
<keyword evidence="10" id="KW-0408">Iron</keyword>
<keyword evidence="7" id="KW-0479">Metal-binding</keyword>
<evidence type="ECO:0000256" key="4">
    <source>
        <dbReference type="ARBA" id="ARBA00022505"/>
    </source>
</evidence>
<dbReference type="FunFam" id="3.30.365.10:FF:000003">
    <property type="entry name" value="Aldehyde oxidase 1"/>
    <property type="match status" value="1"/>
</dbReference>
<dbReference type="InterPro" id="IPR016208">
    <property type="entry name" value="Ald_Oxase/xanthine_DH-like"/>
</dbReference>
<accession>A0A520S0I6</accession>
<keyword evidence="5" id="KW-0285">Flavoprotein</keyword>
<reference evidence="15 16" key="1">
    <citation type="submission" date="2019-02" db="EMBL/GenBank/DDBJ databases">
        <title>Prokaryotic population dynamics and viral predation in marine succession experiment using metagenomics: the confinement effect.</title>
        <authorList>
            <person name="Haro-Moreno J.M."/>
            <person name="Rodriguez-Valera F."/>
            <person name="Lopez-Perez M."/>
        </authorList>
    </citation>
    <scope>NUCLEOTIDE SEQUENCE [LARGE SCALE GENOMIC DNA]</scope>
    <source>
        <strain evidence="15">MED-G157</strain>
    </source>
</reference>
<dbReference type="NCBIfam" id="TIGR02965">
    <property type="entry name" value="xanthine_xdhB"/>
    <property type="match status" value="1"/>
</dbReference>
<dbReference type="GO" id="GO:0005506">
    <property type="term" value="F:iron ion binding"/>
    <property type="evidence" value="ECO:0007669"/>
    <property type="project" value="InterPro"/>
</dbReference>
<dbReference type="InterPro" id="IPR000674">
    <property type="entry name" value="Ald_Oxase/Xan_DH_a/b"/>
</dbReference>
<dbReference type="InterPro" id="IPR037165">
    <property type="entry name" value="AldOxase/xan_DH_Mopterin-bd_sf"/>
</dbReference>
<keyword evidence="9 15" id="KW-0560">Oxidoreductase</keyword>
<dbReference type="FunFam" id="3.30.365.10:FF:000001">
    <property type="entry name" value="Xanthine dehydrogenase oxidase"/>
    <property type="match status" value="1"/>
</dbReference>
<dbReference type="PANTHER" id="PTHR11908:SF132">
    <property type="entry name" value="ALDEHYDE OXIDASE 1-RELATED"/>
    <property type="match status" value="1"/>
</dbReference>
<comment type="caution">
    <text evidence="15">The sequence shown here is derived from an EMBL/GenBank/DDBJ whole genome shotgun (WGS) entry which is preliminary data.</text>
</comment>
<dbReference type="GO" id="GO:0030151">
    <property type="term" value="F:molybdenum ion binding"/>
    <property type="evidence" value="ECO:0007669"/>
    <property type="project" value="InterPro"/>
</dbReference>
<gene>
    <name evidence="15" type="primary">xdhB</name>
    <name evidence="15" type="ORF">EVA68_05580</name>
</gene>
<dbReference type="GO" id="GO:0004854">
    <property type="term" value="F:xanthine dehydrogenase activity"/>
    <property type="evidence" value="ECO:0007669"/>
    <property type="project" value="UniProtKB-EC"/>
</dbReference>
<dbReference type="Gene3D" id="3.30.365.10">
    <property type="entry name" value="Aldehyde oxidase/xanthine dehydrogenase, molybdopterin binding domain"/>
    <property type="match status" value="4"/>
</dbReference>
<keyword evidence="11" id="KW-0411">Iron-sulfur</keyword>
<evidence type="ECO:0000256" key="3">
    <source>
        <dbReference type="ARBA" id="ARBA00006849"/>
    </source>
</evidence>
<evidence type="ECO:0000256" key="8">
    <source>
        <dbReference type="ARBA" id="ARBA00022827"/>
    </source>
</evidence>
<evidence type="ECO:0000313" key="15">
    <source>
        <dbReference type="EMBL" id="RZO75986.1"/>
    </source>
</evidence>
<evidence type="ECO:0000256" key="12">
    <source>
        <dbReference type="ARBA" id="ARBA00034078"/>
    </source>
</evidence>
<evidence type="ECO:0000256" key="6">
    <source>
        <dbReference type="ARBA" id="ARBA00022714"/>
    </source>
</evidence>
<dbReference type="InterPro" id="IPR008274">
    <property type="entry name" value="AldOxase/xan_DH_MoCoBD1"/>
</dbReference>
<dbReference type="FunFam" id="3.30.365.10:FF:000002">
    <property type="entry name" value="Xanthine dehydrogenase oxidase"/>
    <property type="match status" value="1"/>
</dbReference>
<name>A0A520S0I6_9GAMM</name>
<dbReference type="Proteomes" id="UP000316199">
    <property type="component" value="Unassembled WGS sequence"/>
</dbReference>